<reference evidence="2 5" key="1">
    <citation type="submission" date="2018-04" db="EMBL/GenBank/DDBJ databases">
        <title>Whole genome sequence comparison of clinical and drinking water Legionella pneumophila isolates associated with the Flint Water Crisis.</title>
        <authorList>
            <person name="Garner E."/>
            <person name="Brown C."/>
            <person name="Schwake O."/>
            <person name="Coil D."/>
            <person name="Jospin G."/>
            <person name="Eisen J."/>
            <person name="Edwards M."/>
            <person name="Pruden A."/>
        </authorList>
    </citation>
    <scope>NUCLEOTIDE SEQUENCE [LARGE SCALE GENOMIC DNA]</scope>
    <source>
        <strain evidence="2 5">Genessee03</strain>
    </source>
</reference>
<dbReference type="EMBL" id="QZWB01000003">
    <property type="protein sequence ID" value="RJT48241.1"/>
    <property type="molecule type" value="Genomic_DNA"/>
</dbReference>
<evidence type="ECO:0000313" key="6">
    <source>
        <dbReference type="Proteomes" id="UP000270757"/>
    </source>
</evidence>
<gene>
    <name evidence="3" type="ORF">D6J04_03850</name>
    <name evidence="2" type="ORF">DB745_08240</name>
    <name evidence="4" type="ORF">DIZ81_04825</name>
</gene>
<evidence type="ECO:0000313" key="3">
    <source>
        <dbReference type="EMBL" id="RJT48241.1"/>
    </source>
</evidence>
<dbReference type="AlphaFoldDB" id="A0A3A5LFG2"/>
<evidence type="ECO:0000313" key="7">
    <source>
        <dbReference type="Proteomes" id="UP000306421"/>
    </source>
</evidence>
<keyword evidence="5" id="KW-1185">Reference proteome</keyword>
<evidence type="ECO:0000313" key="4">
    <source>
        <dbReference type="EMBL" id="TID44822.1"/>
    </source>
</evidence>
<dbReference type="Proteomes" id="UP000270757">
    <property type="component" value="Unassembled WGS sequence"/>
</dbReference>
<dbReference type="Proteomes" id="UP000251035">
    <property type="component" value="Unassembled WGS sequence"/>
</dbReference>
<evidence type="ECO:0000256" key="1">
    <source>
        <dbReference type="SAM" id="SignalP"/>
    </source>
</evidence>
<organism evidence="3 6">
    <name type="scientific">Legionella taurinensis</name>
    <dbReference type="NCBI Taxonomy" id="70611"/>
    <lineage>
        <taxon>Bacteria</taxon>
        <taxon>Pseudomonadati</taxon>
        <taxon>Pseudomonadota</taxon>
        <taxon>Gammaproteobacteria</taxon>
        <taxon>Legionellales</taxon>
        <taxon>Legionellaceae</taxon>
        <taxon>Legionella</taxon>
    </lineage>
</organism>
<accession>A0A3A5LFG2</accession>
<dbReference type="EMBL" id="QCXM01000007">
    <property type="protein sequence ID" value="PUT47318.1"/>
    <property type="molecule type" value="Genomic_DNA"/>
</dbReference>
<proteinExistence type="predicted"/>
<feature type="chain" id="PRO_5044588227" evidence="1">
    <location>
        <begin position="22"/>
        <end position="155"/>
    </location>
</feature>
<dbReference type="OrthoDB" id="5650816at2"/>
<evidence type="ECO:0000313" key="2">
    <source>
        <dbReference type="EMBL" id="PUT47318.1"/>
    </source>
</evidence>
<comment type="caution">
    <text evidence="3">The sequence shown here is derived from an EMBL/GenBank/DDBJ whole genome shotgun (WGS) entry which is preliminary data.</text>
</comment>
<reference evidence="3 6" key="3">
    <citation type="submission" date="2018-09" db="EMBL/GenBank/DDBJ databases">
        <title>Draft genome sequences of Legionella taurinensis isolated from water samples.</title>
        <authorList>
            <person name="Chakeri A."/>
            <person name="Allerberger F."/>
            <person name="Kundi M."/>
            <person name="Ruppitsch W."/>
            <person name="Schmid D."/>
        </authorList>
    </citation>
    <scope>NUCLEOTIDE SEQUENCE [LARGE SCALE GENOMIC DNA]</scope>
    <source>
        <strain evidence="3 6">4570-18-6</strain>
    </source>
</reference>
<dbReference type="EMBL" id="QFGG01000003">
    <property type="protein sequence ID" value="TID44822.1"/>
    <property type="molecule type" value="Genomic_DNA"/>
</dbReference>
<dbReference type="Proteomes" id="UP000306421">
    <property type="component" value="Unassembled WGS sequence"/>
</dbReference>
<sequence>MNGKWLVGCLFLVFYLCPVFAAPDDTTIWQGTYYQAEPAQRYVNQAYCDEHTPGRFVHTVKGALTYPIITNRGIILDQATFHVRAINDFYFMQGELRARGMSRGKVWEDRIHYYLFKRGQRGVTKGMWSTNECKGRYQGIVLKNGDFKPIKPHQT</sequence>
<keyword evidence="1" id="KW-0732">Signal</keyword>
<reference evidence="4 7" key="2">
    <citation type="submission" date="2018-04" db="EMBL/GenBank/DDBJ databases">
        <title>Whole genome sequence comparison of clinical and drinking water Legionella pneumophila isolates.</title>
        <authorList>
            <person name="Garner E."/>
        </authorList>
    </citation>
    <scope>NUCLEOTIDE SEQUENCE [LARGE SCALE GENOMIC DNA]</scope>
    <source>
        <strain evidence="4 7">WH02</strain>
    </source>
</reference>
<dbReference type="RefSeq" id="WP_108291865.1">
    <property type="nucleotide sequence ID" value="NZ_CAAAIR010000002.1"/>
</dbReference>
<protein>
    <submittedName>
        <fullName evidence="3">Uncharacterized protein</fullName>
    </submittedName>
</protein>
<evidence type="ECO:0000313" key="5">
    <source>
        <dbReference type="Proteomes" id="UP000251035"/>
    </source>
</evidence>
<feature type="signal peptide" evidence="1">
    <location>
        <begin position="1"/>
        <end position="21"/>
    </location>
</feature>
<name>A0A3A5LFG2_9GAMM</name>
<dbReference type="GeneID" id="48947165"/>